<feature type="compositionally biased region" description="Polar residues" evidence="1">
    <location>
        <begin position="1"/>
        <end position="21"/>
    </location>
</feature>
<accession>A0A6A5URV2</accession>
<keyword evidence="3" id="KW-1185">Reference proteome</keyword>
<sequence>MPPKNTHNTTADLKQEMTSVARSDLRDATPRDPIAPQEPQTTQESQAAKESYADYIKNLPPPFWETKTPQTRAASDETRAASDEAIAARINAVCAPVTAEQREEDERLKAMSWLERWRDHKARREAKKKNKDPNLRPVERGSRAQLNVFGVNIREKQGKR</sequence>
<organism evidence="2 3">
    <name type="scientific">Bimuria novae-zelandiae CBS 107.79</name>
    <dbReference type="NCBI Taxonomy" id="1447943"/>
    <lineage>
        <taxon>Eukaryota</taxon>
        <taxon>Fungi</taxon>
        <taxon>Dikarya</taxon>
        <taxon>Ascomycota</taxon>
        <taxon>Pezizomycotina</taxon>
        <taxon>Dothideomycetes</taxon>
        <taxon>Pleosporomycetidae</taxon>
        <taxon>Pleosporales</taxon>
        <taxon>Massarineae</taxon>
        <taxon>Didymosphaeriaceae</taxon>
        <taxon>Bimuria</taxon>
    </lineage>
</organism>
<feature type="region of interest" description="Disordered" evidence="1">
    <location>
        <begin position="121"/>
        <end position="143"/>
    </location>
</feature>
<dbReference type="EMBL" id="ML976726">
    <property type="protein sequence ID" value="KAF1967913.1"/>
    <property type="molecule type" value="Genomic_DNA"/>
</dbReference>
<dbReference type="AlphaFoldDB" id="A0A6A5URV2"/>
<feature type="compositionally biased region" description="Basic and acidic residues" evidence="1">
    <location>
        <begin position="131"/>
        <end position="142"/>
    </location>
</feature>
<proteinExistence type="predicted"/>
<feature type="compositionally biased region" description="Polar residues" evidence="1">
    <location>
        <begin position="38"/>
        <end position="48"/>
    </location>
</feature>
<dbReference type="OrthoDB" id="3684856at2759"/>
<dbReference type="Proteomes" id="UP000800036">
    <property type="component" value="Unassembled WGS sequence"/>
</dbReference>
<name>A0A6A5URV2_9PLEO</name>
<reference evidence="2" key="1">
    <citation type="journal article" date="2020" name="Stud. Mycol.">
        <title>101 Dothideomycetes genomes: a test case for predicting lifestyles and emergence of pathogens.</title>
        <authorList>
            <person name="Haridas S."/>
            <person name="Albert R."/>
            <person name="Binder M."/>
            <person name="Bloem J."/>
            <person name="Labutti K."/>
            <person name="Salamov A."/>
            <person name="Andreopoulos B."/>
            <person name="Baker S."/>
            <person name="Barry K."/>
            <person name="Bills G."/>
            <person name="Bluhm B."/>
            <person name="Cannon C."/>
            <person name="Castanera R."/>
            <person name="Culley D."/>
            <person name="Daum C."/>
            <person name="Ezra D."/>
            <person name="Gonzalez J."/>
            <person name="Henrissat B."/>
            <person name="Kuo A."/>
            <person name="Liang C."/>
            <person name="Lipzen A."/>
            <person name="Lutzoni F."/>
            <person name="Magnuson J."/>
            <person name="Mondo S."/>
            <person name="Nolan M."/>
            <person name="Ohm R."/>
            <person name="Pangilinan J."/>
            <person name="Park H.-J."/>
            <person name="Ramirez L."/>
            <person name="Alfaro M."/>
            <person name="Sun H."/>
            <person name="Tritt A."/>
            <person name="Yoshinaga Y."/>
            <person name="Zwiers L.-H."/>
            <person name="Turgeon B."/>
            <person name="Goodwin S."/>
            <person name="Spatafora J."/>
            <person name="Crous P."/>
            <person name="Grigoriev I."/>
        </authorList>
    </citation>
    <scope>NUCLEOTIDE SEQUENCE</scope>
    <source>
        <strain evidence="2">CBS 107.79</strain>
    </source>
</reference>
<evidence type="ECO:0000313" key="2">
    <source>
        <dbReference type="EMBL" id="KAF1967913.1"/>
    </source>
</evidence>
<evidence type="ECO:0000313" key="3">
    <source>
        <dbReference type="Proteomes" id="UP000800036"/>
    </source>
</evidence>
<feature type="compositionally biased region" description="Basic residues" evidence="1">
    <location>
        <begin position="121"/>
        <end position="130"/>
    </location>
</feature>
<feature type="region of interest" description="Disordered" evidence="1">
    <location>
        <begin position="1"/>
        <end position="80"/>
    </location>
</feature>
<evidence type="ECO:0000256" key="1">
    <source>
        <dbReference type="SAM" id="MobiDB-lite"/>
    </source>
</evidence>
<gene>
    <name evidence="2" type="ORF">BU23DRAFT_558904</name>
</gene>
<protein>
    <submittedName>
        <fullName evidence="2">Uncharacterized protein</fullName>
    </submittedName>
</protein>